<evidence type="ECO:0000256" key="4">
    <source>
        <dbReference type="ARBA" id="ARBA00023152"/>
    </source>
</evidence>
<evidence type="ECO:0000256" key="2">
    <source>
        <dbReference type="ARBA" id="ARBA00009604"/>
    </source>
</evidence>
<accession>A0A0B2P1G3</accession>
<dbReference type="GO" id="GO:0006096">
    <property type="term" value="P:glycolytic process"/>
    <property type="evidence" value="ECO:0007669"/>
    <property type="project" value="UniProtKB-UniPathway"/>
</dbReference>
<feature type="region of interest" description="Disordered" evidence="6">
    <location>
        <begin position="90"/>
        <end position="110"/>
    </location>
</feature>
<protein>
    <recommendedName>
        <fullName evidence="3">phosphopyruvate hydratase</fullName>
        <ecNumber evidence="3">4.2.1.11</ecNumber>
    </recommendedName>
</protein>
<dbReference type="EMBL" id="KN669978">
    <property type="protein sequence ID" value="KHN03120.1"/>
    <property type="molecule type" value="Genomic_DNA"/>
</dbReference>
<reference evidence="8" key="1">
    <citation type="submission" date="2014-07" db="EMBL/GenBank/DDBJ databases">
        <title>Identification of a novel salt tolerance gene in wild soybean by whole-genome sequencing.</title>
        <authorList>
            <person name="Lam H.-M."/>
            <person name="Qi X."/>
            <person name="Li M.-W."/>
            <person name="Liu X."/>
            <person name="Xie M."/>
            <person name="Ni M."/>
            <person name="Xu X."/>
        </authorList>
    </citation>
    <scope>NUCLEOTIDE SEQUENCE [LARGE SCALE GENOMIC DNA]</scope>
    <source>
        <tissue evidence="8">Root</tissue>
    </source>
</reference>
<feature type="domain" description="Enolase C-terminal TIM barrel" evidence="7">
    <location>
        <begin position="32"/>
        <end position="204"/>
    </location>
</feature>
<comment type="similarity">
    <text evidence="2">Belongs to the enolase family.</text>
</comment>
<dbReference type="SUPFAM" id="SSF51604">
    <property type="entry name" value="Enolase C-terminal domain-like"/>
    <property type="match status" value="1"/>
</dbReference>
<keyword evidence="4" id="KW-0324">Glycolysis</keyword>
<dbReference type="GO" id="GO:0000015">
    <property type="term" value="C:phosphopyruvate hydratase complex"/>
    <property type="evidence" value="ECO:0007669"/>
    <property type="project" value="InterPro"/>
</dbReference>
<dbReference type="PRINTS" id="PR00148">
    <property type="entry name" value="ENOLASE"/>
</dbReference>
<dbReference type="Proteomes" id="UP000053555">
    <property type="component" value="Unassembled WGS sequence"/>
</dbReference>
<evidence type="ECO:0000256" key="6">
    <source>
        <dbReference type="SAM" id="MobiDB-lite"/>
    </source>
</evidence>
<dbReference type="SMART" id="SM01192">
    <property type="entry name" value="Enolase_C"/>
    <property type="match status" value="1"/>
</dbReference>
<dbReference type="EC" id="4.2.1.11" evidence="3"/>
<dbReference type="InterPro" id="IPR036849">
    <property type="entry name" value="Enolase-like_C_sf"/>
</dbReference>
<organism evidence="8">
    <name type="scientific">Glycine soja</name>
    <name type="common">Wild soybean</name>
    <dbReference type="NCBI Taxonomy" id="3848"/>
    <lineage>
        <taxon>Eukaryota</taxon>
        <taxon>Viridiplantae</taxon>
        <taxon>Streptophyta</taxon>
        <taxon>Embryophyta</taxon>
        <taxon>Tracheophyta</taxon>
        <taxon>Spermatophyta</taxon>
        <taxon>Magnoliopsida</taxon>
        <taxon>eudicotyledons</taxon>
        <taxon>Gunneridae</taxon>
        <taxon>Pentapetalae</taxon>
        <taxon>rosids</taxon>
        <taxon>fabids</taxon>
        <taxon>Fabales</taxon>
        <taxon>Fabaceae</taxon>
        <taxon>Papilionoideae</taxon>
        <taxon>50 kb inversion clade</taxon>
        <taxon>NPAAA clade</taxon>
        <taxon>indigoferoid/millettioid clade</taxon>
        <taxon>Phaseoleae</taxon>
        <taxon>Glycine</taxon>
        <taxon>Glycine subgen. Soja</taxon>
    </lineage>
</organism>
<dbReference type="UniPathway" id="UPA00109">
    <property type="reaction ID" value="UER00187"/>
</dbReference>
<dbReference type="AlphaFoldDB" id="A0A0B2P1G3"/>
<feature type="compositionally biased region" description="Basic and acidic residues" evidence="6">
    <location>
        <begin position="98"/>
        <end position="110"/>
    </location>
</feature>
<evidence type="ECO:0000313" key="8">
    <source>
        <dbReference type="EMBL" id="KHN03120.1"/>
    </source>
</evidence>
<gene>
    <name evidence="8" type="ORF">glysoja_040204</name>
</gene>
<dbReference type="GO" id="GO:0000287">
    <property type="term" value="F:magnesium ion binding"/>
    <property type="evidence" value="ECO:0007669"/>
    <property type="project" value="InterPro"/>
</dbReference>
<dbReference type="Pfam" id="PF00113">
    <property type="entry name" value="Enolase_C"/>
    <property type="match status" value="1"/>
</dbReference>
<dbReference type="Gene3D" id="3.20.20.120">
    <property type="entry name" value="Enolase-like C-terminal domain"/>
    <property type="match status" value="1"/>
</dbReference>
<dbReference type="PANTHER" id="PTHR11902:SF42">
    <property type="entry name" value="ENOLASE 1, CHLOROPLASTIC"/>
    <property type="match status" value="1"/>
</dbReference>
<name>A0A0B2P1G3_GLYSO</name>
<keyword evidence="5 8" id="KW-0456">Lyase</keyword>
<sequence length="204" mass="22140">MVRTRGLGHVLSRVIGRGLVREDEHHADDVPRRRRPTASARRRRVDVAIAEDVPQVTEDVPRVIEDVPHMDKDIPERTAEVDDADIESITIDGAEGSPGDHAEGFPGRPRDPSILTSFAYHVAHSIWSGQVNKIGTVIESIQAALDSKAAGWGVMVSHRSGETEDNFIADLSVGLASGQIKTGAPCRSERLAKYNQVIGTCVPL</sequence>
<dbReference type="GO" id="GO:0004634">
    <property type="term" value="F:phosphopyruvate hydratase activity"/>
    <property type="evidence" value="ECO:0007669"/>
    <property type="project" value="UniProtKB-EC"/>
</dbReference>
<evidence type="ECO:0000259" key="7">
    <source>
        <dbReference type="SMART" id="SM01192"/>
    </source>
</evidence>
<dbReference type="InterPro" id="IPR020810">
    <property type="entry name" value="Enolase_C"/>
</dbReference>
<proteinExistence type="inferred from homology"/>
<evidence type="ECO:0000256" key="5">
    <source>
        <dbReference type="ARBA" id="ARBA00023239"/>
    </source>
</evidence>
<evidence type="ECO:0000256" key="1">
    <source>
        <dbReference type="ARBA" id="ARBA00005031"/>
    </source>
</evidence>
<comment type="pathway">
    <text evidence="1">Carbohydrate degradation; glycolysis; pyruvate from D-glyceraldehyde 3-phosphate: step 4/5.</text>
</comment>
<evidence type="ECO:0000256" key="3">
    <source>
        <dbReference type="ARBA" id="ARBA00012058"/>
    </source>
</evidence>
<dbReference type="PANTHER" id="PTHR11902">
    <property type="entry name" value="ENOLASE"/>
    <property type="match status" value="1"/>
</dbReference>
<dbReference type="InterPro" id="IPR000941">
    <property type="entry name" value="Enolase"/>
</dbReference>